<dbReference type="Proteomes" id="UP000009222">
    <property type="component" value="Chromosome"/>
</dbReference>
<protein>
    <submittedName>
        <fullName evidence="1">Uncharacterized protein</fullName>
    </submittedName>
</protein>
<gene>
    <name evidence="1" type="ordered locus">TREAZ_1029</name>
</gene>
<dbReference type="RefSeq" id="WP_015710959.1">
    <property type="nucleotide sequence ID" value="NC_015577.1"/>
</dbReference>
<evidence type="ECO:0000313" key="2">
    <source>
        <dbReference type="Proteomes" id="UP000009222"/>
    </source>
</evidence>
<dbReference type="STRING" id="545695.TREAZ_1029"/>
<dbReference type="HOGENOM" id="CLU_1926636_0_0_12"/>
<keyword evidence="2" id="KW-1185">Reference proteome</keyword>
<dbReference type="EMBL" id="CP001841">
    <property type="protein sequence ID" value="AEF83433.1"/>
    <property type="molecule type" value="Genomic_DNA"/>
</dbReference>
<accession>F5Y7P9</accession>
<sequence length="131" mass="15152">MPGKEMSKILKNAAPIPAEEIPRLFELLLETRKESEHTKREIKRYDSMKEAMIQEITGKYSFYEFFFSRLFAERQEAIKKDFEIIDKGMKENNSELIQAGVSGLSQVVASSPFSDLEKLRRMIGNIETQIS</sequence>
<evidence type="ECO:0000313" key="1">
    <source>
        <dbReference type="EMBL" id="AEF83433.1"/>
    </source>
</evidence>
<dbReference type="InParanoid" id="F5Y7P9"/>
<proteinExistence type="predicted"/>
<dbReference type="OrthoDB" id="1370767at2"/>
<organism evidence="1 2">
    <name type="scientific">Leadbettera azotonutricia (strain ATCC BAA-888 / DSM 13862 / ZAS-9)</name>
    <name type="common">Treponema azotonutricium</name>
    <dbReference type="NCBI Taxonomy" id="545695"/>
    <lineage>
        <taxon>Bacteria</taxon>
        <taxon>Pseudomonadati</taxon>
        <taxon>Spirochaetota</taxon>
        <taxon>Spirochaetia</taxon>
        <taxon>Spirochaetales</taxon>
        <taxon>Breznakiellaceae</taxon>
        <taxon>Leadbettera</taxon>
    </lineage>
</organism>
<dbReference type="AlphaFoldDB" id="F5Y7P9"/>
<reference evidence="1 2" key="2">
    <citation type="journal article" date="2011" name="ISME J.">
        <title>RNA-seq reveals cooperative metabolic interactions between two termite-gut spirochete species in co-culture.</title>
        <authorList>
            <person name="Rosenthal A.Z."/>
            <person name="Matson E.G."/>
            <person name="Eldar A."/>
            <person name="Leadbetter J.R."/>
        </authorList>
    </citation>
    <scope>NUCLEOTIDE SEQUENCE [LARGE SCALE GENOMIC DNA]</scope>
    <source>
        <strain evidence="2">ATCC BAA-888 / DSM 13862 / ZAS-9</strain>
    </source>
</reference>
<reference evidence="2" key="1">
    <citation type="submission" date="2009-12" db="EMBL/GenBank/DDBJ databases">
        <title>Complete sequence of Treponema azotonutricium strain ZAS-9.</title>
        <authorList>
            <person name="Tetu S.G."/>
            <person name="Matson E."/>
            <person name="Ren Q."/>
            <person name="Seshadri R."/>
            <person name="Elbourne L."/>
            <person name="Hassan K.A."/>
            <person name="Durkin A."/>
            <person name="Radune D."/>
            <person name="Mohamoud Y."/>
            <person name="Shay R."/>
            <person name="Jin S."/>
            <person name="Zhang X."/>
            <person name="Lucey K."/>
            <person name="Ballor N.R."/>
            <person name="Ottesen E."/>
            <person name="Rosenthal R."/>
            <person name="Allen A."/>
            <person name="Leadbetter J.R."/>
            <person name="Paulsen I.T."/>
        </authorList>
    </citation>
    <scope>NUCLEOTIDE SEQUENCE [LARGE SCALE GENOMIC DNA]</scope>
    <source>
        <strain evidence="2">ATCC BAA-888 / DSM 13862 / ZAS-9</strain>
    </source>
</reference>
<name>F5Y7P9_LEAAZ</name>
<dbReference type="KEGG" id="taz:TREAZ_1029"/>